<evidence type="ECO:0000313" key="3">
    <source>
        <dbReference type="EMBL" id="KAI0497454.1"/>
    </source>
</evidence>
<dbReference type="EMBL" id="JAGYWB010000015">
    <property type="protein sequence ID" value="KAI0497454.1"/>
    <property type="molecule type" value="Genomic_DNA"/>
</dbReference>
<accession>A0A8T3AN52</accession>
<dbReference type="Pfam" id="PF14111">
    <property type="entry name" value="DUF4283"/>
    <property type="match status" value="1"/>
</dbReference>
<gene>
    <name evidence="3" type="ORF">KFK09_020681</name>
</gene>
<dbReference type="Proteomes" id="UP000829196">
    <property type="component" value="Unassembled WGS sequence"/>
</dbReference>
<feature type="compositionally biased region" description="Polar residues" evidence="1">
    <location>
        <begin position="404"/>
        <end position="414"/>
    </location>
</feature>
<feature type="domain" description="DUF4283" evidence="2">
    <location>
        <begin position="66"/>
        <end position="145"/>
    </location>
</feature>
<dbReference type="InterPro" id="IPR025558">
    <property type="entry name" value="DUF4283"/>
</dbReference>
<feature type="compositionally biased region" description="Polar residues" evidence="1">
    <location>
        <begin position="286"/>
        <end position="295"/>
    </location>
</feature>
<proteinExistence type="predicted"/>
<dbReference type="InterPro" id="IPR040256">
    <property type="entry name" value="At4g02000-like"/>
</dbReference>
<feature type="region of interest" description="Disordered" evidence="1">
    <location>
        <begin position="254"/>
        <end position="330"/>
    </location>
</feature>
<evidence type="ECO:0000256" key="1">
    <source>
        <dbReference type="SAM" id="MobiDB-lite"/>
    </source>
</evidence>
<feature type="region of interest" description="Disordered" evidence="1">
    <location>
        <begin position="403"/>
        <end position="447"/>
    </location>
</feature>
<dbReference type="PANTHER" id="PTHR31286">
    <property type="entry name" value="GLYCINE-RICH CELL WALL STRUCTURAL PROTEIN 1.8-LIKE"/>
    <property type="match status" value="1"/>
</dbReference>
<feature type="compositionally biased region" description="Basic residues" evidence="1">
    <location>
        <begin position="264"/>
        <end position="274"/>
    </location>
</feature>
<keyword evidence="4" id="KW-1185">Reference proteome</keyword>
<comment type="caution">
    <text evidence="3">The sequence shown here is derived from an EMBL/GenBank/DDBJ whole genome shotgun (WGS) entry which is preliminary data.</text>
</comment>
<dbReference type="AlphaFoldDB" id="A0A8T3AN52"/>
<feature type="compositionally biased region" description="Pro residues" evidence="1">
    <location>
        <begin position="310"/>
        <end position="322"/>
    </location>
</feature>
<reference evidence="3" key="1">
    <citation type="journal article" date="2022" name="Front. Genet.">
        <title>Chromosome-Scale Assembly of the Dendrobium nobile Genome Provides Insights Into the Molecular Mechanism of the Biosynthesis of the Medicinal Active Ingredient of Dendrobium.</title>
        <authorList>
            <person name="Xu Q."/>
            <person name="Niu S.-C."/>
            <person name="Li K.-L."/>
            <person name="Zheng P.-J."/>
            <person name="Zhang X.-J."/>
            <person name="Jia Y."/>
            <person name="Liu Y."/>
            <person name="Niu Y.-X."/>
            <person name="Yu L.-H."/>
            <person name="Chen D.-F."/>
            <person name="Zhang G.-Q."/>
        </authorList>
    </citation>
    <scope>NUCLEOTIDE SEQUENCE</scope>
    <source>
        <tissue evidence="3">Leaf</tissue>
    </source>
</reference>
<protein>
    <recommendedName>
        <fullName evidence="2">DUF4283 domain-containing protein</fullName>
    </recommendedName>
</protein>
<organism evidence="3 4">
    <name type="scientific">Dendrobium nobile</name>
    <name type="common">Orchid</name>
    <dbReference type="NCBI Taxonomy" id="94219"/>
    <lineage>
        <taxon>Eukaryota</taxon>
        <taxon>Viridiplantae</taxon>
        <taxon>Streptophyta</taxon>
        <taxon>Embryophyta</taxon>
        <taxon>Tracheophyta</taxon>
        <taxon>Spermatophyta</taxon>
        <taxon>Magnoliopsida</taxon>
        <taxon>Liliopsida</taxon>
        <taxon>Asparagales</taxon>
        <taxon>Orchidaceae</taxon>
        <taxon>Epidendroideae</taxon>
        <taxon>Malaxideae</taxon>
        <taxon>Dendrobiinae</taxon>
        <taxon>Dendrobium</taxon>
    </lineage>
</organism>
<sequence>MALDPSAFPPLPGTSALGAPPRPLVSYADNLASPPVLPDDWPMSFITPTAKLSISTDELAAGKSIWTHSLVGYSIGPRPYYERLLGAMNKAWKLKGSFSLLSMADGFFLLKFTSAEDMEYVFSGGPWFLLGKAFILQKWNPKFKPIRDESALIPIWIKILDLPLALWTPAGISKIASFVGIPLSVDSLTAKRTRLTFARVCIHISKDSKLPDEIPLDLDGEDMTLKVVYDWKPTPCEGCGSLFHPFSLCPSNPNPKPAQTNIHSRGRSKSRRPLPRSSAPTPNPSLPNQVSSNSPPAEAVLVPPSITEPNPTPPLLSLPPPQSVSQPEEPNIPVEQVSAIPNLNLPNEESSSSLPSLPFQLIPPQVLINNSFASLDEDQALVTVAGVIDDDAVVSSASLMADTYSHNSGASKEQTPSSSTKSKASSKKPSPPKKTKAKTAKKAKNPR</sequence>
<dbReference type="PANTHER" id="PTHR31286:SF165">
    <property type="entry name" value="DUF4283 DOMAIN-CONTAINING PROTEIN"/>
    <property type="match status" value="1"/>
</dbReference>
<name>A0A8T3AN52_DENNO</name>
<dbReference type="OrthoDB" id="1939300at2759"/>
<evidence type="ECO:0000259" key="2">
    <source>
        <dbReference type="Pfam" id="PF14111"/>
    </source>
</evidence>
<evidence type="ECO:0000313" key="4">
    <source>
        <dbReference type="Proteomes" id="UP000829196"/>
    </source>
</evidence>
<feature type="compositionally biased region" description="Basic residues" evidence="1">
    <location>
        <begin position="424"/>
        <end position="447"/>
    </location>
</feature>